<comment type="caution">
    <text evidence="2">The sequence shown here is derived from an EMBL/GenBank/DDBJ whole genome shotgun (WGS) entry which is preliminary data.</text>
</comment>
<evidence type="ECO:0000313" key="3">
    <source>
        <dbReference type="Proteomes" id="UP000256512"/>
    </source>
</evidence>
<keyword evidence="1" id="KW-0812">Transmembrane</keyword>
<protein>
    <submittedName>
        <fullName evidence="2">Uncharacterized protein</fullName>
    </submittedName>
</protein>
<keyword evidence="1" id="KW-0472">Membrane</keyword>
<feature type="transmembrane region" description="Helical" evidence="1">
    <location>
        <begin position="6"/>
        <end position="27"/>
    </location>
</feature>
<gene>
    <name evidence="2" type="ORF">DRF62_19170</name>
</gene>
<sequence length="340" mass="39613">MKNIKISHLIIINVIIGIILFFNFYSFSKDPKHIFTRNFISNSDFKFFNKTNLVKKDSTSKFLYTLNSYPFIGIYNTDKNNVHTIDFYADNNVNKKVNTTSYQSSPGESIIFSNPKEVYSIKEGSILKNHEKINFTIPFKAINLFKVNNTMICLVEINNDSLFRTCFISIDLENDEVTIISNIEDNSTSKYAENILKFSGGFYFNNNICVFLTNKSSNVWVFNYNKSFKYFNHFTTLDKTGYPTIISRENDLLYYKRGETFSTNTGVLIFDDYLSLFSCRSKEREKLIMDNYTFTGKYINSLKHNVNINSIDINKVFQKKNDISIATDQNFYLLSKVTKK</sequence>
<keyword evidence="1" id="KW-1133">Transmembrane helix</keyword>
<keyword evidence="3" id="KW-1185">Reference proteome</keyword>
<dbReference type="AlphaFoldDB" id="A0A3D9BAJ8"/>
<dbReference type="EMBL" id="QNVS01000100">
    <property type="protein sequence ID" value="REC50448.1"/>
    <property type="molecule type" value="Genomic_DNA"/>
</dbReference>
<name>A0A3D9BAJ8_9FLAO</name>
<evidence type="ECO:0000313" key="2">
    <source>
        <dbReference type="EMBL" id="REC50448.1"/>
    </source>
</evidence>
<dbReference type="Proteomes" id="UP000256512">
    <property type="component" value="Unassembled WGS sequence"/>
</dbReference>
<proteinExistence type="predicted"/>
<reference evidence="2 3" key="1">
    <citation type="journal article" date="2006" name="Int. J. Syst. Evol. Microbiol.">
        <title>Chryseobacterium piscium sp. nov., isolated from fish of the South Atlantic Ocean off South Africa.</title>
        <authorList>
            <person name="de Beer H."/>
            <person name="Hugo C.J."/>
            <person name="Jooste P.J."/>
            <person name="Vancanneyt M."/>
            <person name="Coenye T."/>
            <person name="Vandamme P."/>
        </authorList>
    </citation>
    <scope>NUCLEOTIDE SEQUENCE [LARGE SCALE GENOMIC DNA]</scope>
    <source>
        <strain evidence="2 3">CCUG 51923</strain>
    </source>
</reference>
<accession>A0A3D9BAJ8</accession>
<organism evidence="2 3">
    <name type="scientific">Chryseobacterium piscium</name>
    <dbReference type="NCBI Taxonomy" id="333702"/>
    <lineage>
        <taxon>Bacteria</taxon>
        <taxon>Pseudomonadati</taxon>
        <taxon>Bacteroidota</taxon>
        <taxon>Flavobacteriia</taxon>
        <taxon>Flavobacteriales</taxon>
        <taxon>Weeksellaceae</taxon>
        <taxon>Chryseobacterium group</taxon>
        <taxon>Chryseobacterium</taxon>
    </lineage>
</organism>
<evidence type="ECO:0000256" key="1">
    <source>
        <dbReference type="SAM" id="Phobius"/>
    </source>
</evidence>
<dbReference type="RefSeq" id="WP_115951725.1">
    <property type="nucleotide sequence ID" value="NZ_QNVS01000100.1"/>
</dbReference>